<dbReference type="SUPFAM" id="SSF50494">
    <property type="entry name" value="Trypsin-like serine proteases"/>
    <property type="match status" value="1"/>
</dbReference>
<keyword evidence="2" id="KW-0812">Transmembrane</keyword>
<dbReference type="SMART" id="SM00240">
    <property type="entry name" value="FHA"/>
    <property type="match status" value="1"/>
</dbReference>
<dbReference type="OrthoDB" id="151099at2"/>
<dbReference type="CDD" id="cd00060">
    <property type="entry name" value="FHA"/>
    <property type="match status" value="1"/>
</dbReference>
<feature type="transmembrane region" description="Helical" evidence="2">
    <location>
        <begin position="169"/>
        <end position="189"/>
    </location>
</feature>
<keyword evidence="2" id="KW-0472">Membrane</keyword>
<dbReference type="Gene3D" id="2.40.10.120">
    <property type="match status" value="1"/>
</dbReference>
<dbReference type="GO" id="GO:0004252">
    <property type="term" value="F:serine-type endopeptidase activity"/>
    <property type="evidence" value="ECO:0007669"/>
    <property type="project" value="TreeGrafter"/>
</dbReference>
<name>A0A271IZV9_9BACT</name>
<dbReference type="Pfam" id="PF00498">
    <property type="entry name" value="FHA"/>
    <property type="match status" value="1"/>
</dbReference>
<evidence type="ECO:0000313" key="4">
    <source>
        <dbReference type="EMBL" id="PAP76528.1"/>
    </source>
</evidence>
<sequence>MSTPQRFVIRHLSGSKANQVEEFPFAAFDEVTFGREADAAVTYDPDIDELVSREHLKITRDGDDTYSITDLGSRNGTFVNKIQVAGSASIRPGDTVQLGEGGPEFVFDAEPRPARETVIARPRSSKATTLSPSLASAAERAPEKAGVGRETVERIVTESHRQSQRKSTGLLLGVSAGVLALVAALFFFLRPEPQDVRGDVRTVVDSLAAAGPMSPAAITNAHGDAVVFIESSWKLLDANSDRQVYQRYEMTDLGNGQVTPLAVFVRLPDGQVEPFLELADPDGINQPIRSASTGSGFVVSQDGFILTNKHVVAGWNYPYFFPQGTFPAKMYPVTQDGQLGEPTVLQSPEQVGQWIPTRSVFYQQQQTGITNQSPLKGEPEIQVTFQNSDIPFEAEMERLSPRGDAATIKIDAQEPLHAVTLHDSYETSEVGEPVVIMGYPGISGIDVSVVQNTEAGGGGMVGTYVPRVTVTPANISSIHRSRNAAQGSNPNERVVSYSGFPDAYQLSTSETGNGNSGGPVFDDHGRVIGIFTYGRTMGSTNVTYAIPIKYGMDLMRATGTL</sequence>
<dbReference type="Gene3D" id="2.60.200.20">
    <property type="match status" value="1"/>
</dbReference>
<dbReference type="AlphaFoldDB" id="A0A271IZV9"/>
<gene>
    <name evidence="4" type="ORF">BSZ37_08780</name>
</gene>
<dbReference type="PANTHER" id="PTHR22939:SF129">
    <property type="entry name" value="SERINE PROTEASE HTRA2, MITOCHONDRIAL"/>
    <property type="match status" value="1"/>
</dbReference>
<dbReference type="PANTHER" id="PTHR22939">
    <property type="entry name" value="SERINE PROTEASE FAMILY S1C HTRA-RELATED"/>
    <property type="match status" value="1"/>
</dbReference>
<protein>
    <recommendedName>
        <fullName evidence="3">FHA domain-containing protein</fullName>
    </recommendedName>
</protein>
<dbReference type="Proteomes" id="UP000216339">
    <property type="component" value="Unassembled WGS sequence"/>
</dbReference>
<dbReference type="InterPro" id="IPR009003">
    <property type="entry name" value="Peptidase_S1_PA"/>
</dbReference>
<evidence type="ECO:0000256" key="1">
    <source>
        <dbReference type="SAM" id="MobiDB-lite"/>
    </source>
</evidence>
<evidence type="ECO:0000256" key="2">
    <source>
        <dbReference type="SAM" id="Phobius"/>
    </source>
</evidence>
<dbReference type="InterPro" id="IPR043504">
    <property type="entry name" value="Peptidase_S1_PA_chymotrypsin"/>
</dbReference>
<dbReference type="InterPro" id="IPR008984">
    <property type="entry name" value="SMAD_FHA_dom_sf"/>
</dbReference>
<feature type="compositionally biased region" description="Basic and acidic residues" evidence="1">
    <location>
        <begin position="140"/>
        <end position="150"/>
    </location>
</feature>
<dbReference type="Pfam" id="PF13365">
    <property type="entry name" value="Trypsin_2"/>
    <property type="match status" value="1"/>
</dbReference>
<proteinExistence type="predicted"/>
<feature type="compositionally biased region" description="Low complexity" evidence="1">
    <location>
        <begin position="125"/>
        <end position="138"/>
    </location>
</feature>
<feature type="domain" description="FHA" evidence="3">
    <location>
        <begin position="31"/>
        <end position="84"/>
    </location>
</feature>
<reference evidence="4 5" key="1">
    <citation type="submission" date="2016-11" db="EMBL/GenBank/DDBJ databases">
        <title>Study of marine rhodopsin-containing bacteria.</title>
        <authorList>
            <person name="Yoshizawa S."/>
            <person name="Kumagai Y."/>
            <person name="Kogure K."/>
        </authorList>
    </citation>
    <scope>NUCLEOTIDE SEQUENCE [LARGE SCALE GENOMIC DNA]</scope>
    <source>
        <strain evidence="4 5">SAORIC-28</strain>
    </source>
</reference>
<organism evidence="4 5">
    <name type="scientific">Rubrivirga marina</name>
    <dbReference type="NCBI Taxonomy" id="1196024"/>
    <lineage>
        <taxon>Bacteria</taxon>
        <taxon>Pseudomonadati</taxon>
        <taxon>Rhodothermota</taxon>
        <taxon>Rhodothermia</taxon>
        <taxon>Rhodothermales</taxon>
        <taxon>Rubricoccaceae</taxon>
        <taxon>Rubrivirga</taxon>
    </lineage>
</organism>
<keyword evidence="2" id="KW-1133">Transmembrane helix</keyword>
<dbReference type="SUPFAM" id="SSF49879">
    <property type="entry name" value="SMAD/FHA domain"/>
    <property type="match status" value="1"/>
</dbReference>
<evidence type="ECO:0000313" key="5">
    <source>
        <dbReference type="Proteomes" id="UP000216339"/>
    </source>
</evidence>
<accession>A0A271IZV9</accession>
<dbReference type="PROSITE" id="PS50006">
    <property type="entry name" value="FHA_DOMAIN"/>
    <property type="match status" value="1"/>
</dbReference>
<comment type="caution">
    <text evidence="4">The sequence shown here is derived from an EMBL/GenBank/DDBJ whole genome shotgun (WGS) entry which is preliminary data.</text>
</comment>
<keyword evidence="5" id="KW-1185">Reference proteome</keyword>
<dbReference type="RefSeq" id="WP_095510185.1">
    <property type="nucleotide sequence ID" value="NZ_MQWD01000001.1"/>
</dbReference>
<feature type="region of interest" description="Disordered" evidence="1">
    <location>
        <begin position="119"/>
        <end position="150"/>
    </location>
</feature>
<dbReference type="InterPro" id="IPR000253">
    <property type="entry name" value="FHA_dom"/>
</dbReference>
<dbReference type="Gene3D" id="2.40.10.10">
    <property type="entry name" value="Trypsin-like serine proteases"/>
    <property type="match status" value="1"/>
</dbReference>
<dbReference type="GO" id="GO:0006508">
    <property type="term" value="P:proteolysis"/>
    <property type="evidence" value="ECO:0007669"/>
    <property type="project" value="TreeGrafter"/>
</dbReference>
<evidence type="ECO:0000259" key="3">
    <source>
        <dbReference type="PROSITE" id="PS50006"/>
    </source>
</evidence>
<dbReference type="EMBL" id="MQWD01000001">
    <property type="protein sequence ID" value="PAP76528.1"/>
    <property type="molecule type" value="Genomic_DNA"/>
</dbReference>